<dbReference type="EMBL" id="BMOB01000001">
    <property type="protein sequence ID" value="GGI76829.1"/>
    <property type="molecule type" value="Genomic_DNA"/>
</dbReference>
<evidence type="ECO:0000256" key="1">
    <source>
        <dbReference type="SAM" id="SignalP"/>
    </source>
</evidence>
<proteinExistence type="predicted"/>
<reference evidence="2" key="2">
    <citation type="submission" date="2020-09" db="EMBL/GenBank/DDBJ databases">
        <authorList>
            <person name="Sun Q."/>
            <person name="Ohkuma M."/>
        </authorList>
    </citation>
    <scope>NUCLEOTIDE SEQUENCE</scope>
    <source>
        <strain evidence="2">JCM 13919</strain>
    </source>
</reference>
<evidence type="ECO:0000313" key="3">
    <source>
        <dbReference type="Proteomes" id="UP000630149"/>
    </source>
</evidence>
<evidence type="ECO:0000313" key="2">
    <source>
        <dbReference type="EMBL" id="GGI76829.1"/>
    </source>
</evidence>
<comment type="caution">
    <text evidence="2">The sequence shown here is derived from an EMBL/GenBank/DDBJ whole genome shotgun (WGS) entry which is preliminary data.</text>
</comment>
<keyword evidence="3" id="KW-1185">Reference proteome</keyword>
<protein>
    <submittedName>
        <fullName evidence="2">Uncharacterized protein</fullName>
    </submittedName>
</protein>
<reference evidence="2" key="1">
    <citation type="journal article" date="2014" name="Int. J. Syst. Evol. Microbiol.">
        <title>Complete genome sequence of Corynebacterium casei LMG S-19264T (=DSM 44701T), isolated from a smear-ripened cheese.</title>
        <authorList>
            <consortium name="US DOE Joint Genome Institute (JGI-PGF)"/>
            <person name="Walter F."/>
            <person name="Albersmeier A."/>
            <person name="Kalinowski J."/>
            <person name="Ruckert C."/>
        </authorList>
    </citation>
    <scope>NUCLEOTIDE SEQUENCE</scope>
    <source>
        <strain evidence="2">JCM 13919</strain>
    </source>
</reference>
<feature type="chain" id="PRO_5037701617" evidence="1">
    <location>
        <begin position="22"/>
        <end position="132"/>
    </location>
</feature>
<dbReference type="Proteomes" id="UP000630149">
    <property type="component" value="Unassembled WGS sequence"/>
</dbReference>
<accession>A0A917N8N1</accession>
<keyword evidence="1" id="KW-0732">Signal</keyword>
<sequence>MAMKLKTIMILGCLITNTAFAQIPPGQWLCFAFDAQKKSYEGLGDSLKSAMRAANVTCREKSQQSGCKTAQSYCEQGPLSLTEARCLVTDTNGRSWTATGADACKIALSLCTRWQFLHSKMSQCSVKHRYAD</sequence>
<organism evidence="2 3">
    <name type="scientific">Legionella impletisoli</name>
    <dbReference type="NCBI Taxonomy" id="343510"/>
    <lineage>
        <taxon>Bacteria</taxon>
        <taxon>Pseudomonadati</taxon>
        <taxon>Pseudomonadota</taxon>
        <taxon>Gammaproteobacteria</taxon>
        <taxon>Legionellales</taxon>
        <taxon>Legionellaceae</taxon>
        <taxon>Legionella</taxon>
    </lineage>
</organism>
<gene>
    <name evidence="2" type="ORF">GCM10007966_01950</name>
</gene>
<feature type="signal peptide" evidence="1">
    <location>
        <begin position="1"/>
        <end position="21"/>
    </location>
</feature>
<name>A0A917N8N1_9GAMM</name>
<dbReference type="AlphaFoldDB" id="A0A917N8N1"/>